<keyword evidence="12 15" id="KW-0833">Ubl conjugation pathway</keyword>
<dbReference type="PROSITE" id="PS50089">
    <property type="entry name" value="ZF_RING_2"/>
    <property type="match status" value="1"/>
</dbReference>
<dbReference type="GO" id="GO:0008270">
    <property type="term" value="F:zinc ion binding"/>
    <property type="evidence" value="ECO:0007669"/>
    <property type="project" value="UniProtKB-KW"/>
</dbReference>
<comment type="similarity">
    <text evidence="4 15">Belongs to the LTN1 family.</text>
</comment>
<proteinExistence type="inferred from homology"/>
<evidence type="ECO:0000256" key="3">
    <source>
        <dbReference type="ARBA" id="ARBA00004906"/>
    </source>
</evidence>
<evidence type="ECO:0000256" key="2">
    <source>
        <dbReference type="ARBA" id="ARBA00004514"/>
    </source>
</evidence>
<dbReference type="Pfam" id="PF13639">
    <property type="entry name" value="zf-RING_2"/>
    <property type="match status" value="1"/>
</dbReference>
<comment type="subunit">
    <text evidence="15">Component of the ribosome quality control complex (RQC).</text>
</comment>
<name>A0AAV9I5M0_9RHOD</name>
<dbReference type="InterPro" id="IPR013083">
    <property type="entry name" value="Znf_RING/FYVE/PHD"/>
</dbReference>
<organism evidence="17 18">
    <name type="scientific">Galdieria yellowstonensis</name>
    <dbReference type="NCBI Taxonomy" id="3028027"/>
    <lineage>
        <taxon>Eukaryota</taxon>
        <taxon>Rhodophyta</taxon>
        <taxon>Bangiophyceae</taxon>
        <taxon>Galdieriales</taxon>
        <taxon>Galdieriaceae</taxon>
        <taxon>Galdieria</taxon>
    </lineage>
</organism>
<comment type="pathway">
    <text evidence="3 15">Protein modification; protein ubiquitination.</text>
</comment>
<dbReference type="Pfam" id="PF23009">
    <property type="entry name" value="UBC_like"/>
    <property type="match status" value="1"/>
</dbReference>
<evidence type="ECO:0000259" key="16">
    <source>
        <dbReference type="PROSITE" id="PS50089"/>
    </source>
</evidence>
<evidence type="ECO:0000256" key="12">
    <source>
        <dbReference type="ARBA" id="ARBA00022786"/>
    </source>
</evidence>
<dbReference type="Pfam" id="PF22958">
    <property type="entry name" value="Ltn1_1st"/>
    <property type="match status" value="1"/>
</dbReference>
<comment type="subcellular location">
    <subcellularLocation>
        <location evidence="2">Cytoplasm</location>
        <location evidence="2">Cytosol</location>
    </subcellularLocation>
</comment>
<evidence type="ECO:0000256" key="5">
    <source>
        <dbReference type="ARBA" id="ARBA00012483"/>
    </source>
</evidence>
<dbReference type="EMBL" id="JANCYU010000006">
    <property type="protein sequence ID" value="KAK4522523.1"/>
    <property type="molecule type" value="Genomic_DNA"/>
</dbReference>
<dbReference type="GO" id="GO:1990112">
    <property type="term" value="C:RQC complex"/>
    <property type="evidence" value="ECO:0007669"/>
    <property type="project" value="UniProtKB-UniRule"/>
</dbReference>
<comment type="catalytic activity">
    <reaction evidence="1 15">
        <text>S-ubiquitinyl-[E2 ubiquitin-conjugating enzyme]-L-cysteine + [acceptor protein]-L-lysine = [E2 ubiquitin-conjugating enzyme]-L-cysteine + N(6)-ubiquitinyl-[acceptor protein]-L-lysine.</text>
        <dbReference type="EC" id="2.3.2.27"/>
    </reaction>
</comment>
<dbReference type="Proteomes" id="UP001300502">
    <property type="component" value="Unassembled WGS sequence"/>
</dbReference>
<dbReference type="PANTHER" id="PTHR12389:SF0">
    <property type="entry name" value="E3 UBIQUITIN-PROTEIN LIGASE LISTERIN"/>
    <property type="match status" value="1"/>
</dbReference>
<keyword evidence="8 15" id="KW-0808">Transferase</keyword>
<dbReference type="InterPro" id="IPR039804">
    <property type="entry name" value="RING-CH-C4HC3_LTN1"/>
</dbReference>
<dbReference type="Gene3D" id="1.25.10.10">
    <property type="entry name" value="Leucine-rich Repeat Variant"/>
    <property type="match status" value="1"/>
</dbReference>
<comment type="function">
    <text evidence="15">E3 ubiquitin-protein ligase. Component of the ribosome quality control complex (RQC), a ribosome-associated complex that mediates ubiquitination and extraction of incompletely synthesized nascent chains for proteasomal degradation.</text>
</comment>
<keyword evidence="10" id="KW-0677">Repeat</keyword>
<dbReference type="GO" id="GO:1990116">
    <property type="term" value="P:ribosome-associated ubiquitin-dependent protein catabolic process"/>
    <property type="evidence" value="ECO:0007669"/>
    <property type="project" value="UniProtKB-UniRule"/>
</dbReference>
<evidence type="ECO:0000256" key="10">
    <source>
        <dbReference type="ARBA" id="ARBA00022737"/>
    </source>
</evidence>
<dbReference type="CDD" id="cd16491">
    <property type="entry name" value="RING-CH-C4HC3_LTN1"/>
    <property type="match status" value="1"/>
</dbReference>
<evidence type="ECO:0000256" key="15">
    <source>
        <dbReference type="RuleBase" id="RU367090"/>
    </source>
</evidence>
<evidence type="ECO:0000313" key="17">
    <source>
        <dbReference type="EMBL" id="KAK4522523.1"/>
    </source>
</evidence>
<dbReference type="PANTHER" id="PTHR12389">
    <property type="entry name" value="ZINC FINGER PROTEIN 294"/>
    <property type="match status" value="1"/>
</dbReference>
<evidence type="ECO:0000313" key="18">
    <source>
        <dbReference type="Proteomes" id="UP001300502"/>
    </source>
</evidence>
<feature type="domain" description="RING-type" evidence="16">
    <location>
        <begin position="1542"/>
        <end position="1589"/>
    </location>
</feature>
<dbReference type="InterPro" id="IPR054478">
    <property type="entry name" value="LTN1_UBC"/>
</dbReference>
<dbReference type="GO" id="GO:0072344">
    <property type="term" value="P:rescue of stalled ribosome"/>
    <property type="evidence" value="ECO:0007669"/>
    <property type="project" value="UniProtKB-UniRule"/>
</dbReference>
<evidence type="ECO:0000256" key="13">
    <source>
        <dbReference type="ARBA" id="ARBA00022833"/>
    </source>
</evidence>
<dbReference type="EC" id="2.3.2.27" evidence="5 15"/>
<dbReference type="InterPro" id="IPR001841">
    <property type="entry name" value="Znf_RING"/>
</dbReference>
<evidence type="ECO:0000256" key="9">
    <source>
        <dbReference type="ARBA" id="ARBA00022723"/>
    </source>
</evidence>
<accession>A0AAV9I5M0</accession>
<protein>
    <recommendedName>
        <fullName evidence="6 15">E3 ubiquitin-protein ligase listerin</fullName>
        <ecNumber evidence="5 15">2.3.2.27</ecNumber>
    </recommendedName>
    <alternativeName>
        <fullName evidence="15">RING-type E3 ubiquitin transferase listerin</fullName>
    </alternativeName>
</protein>
<keyword evidence="9 15" id="KW-0479">Metal-binding</keyword>
<keyword evidence="13 15" id="KW-0862">Zinc</keyword>
<evidence type="ECO:0000256" key="6">
    <source>
        <dbReference type="ARBA" id="ARBA00017157"/>
    </source>
</evidence>
<dbReference type="SMART" id="SM00184">
    <property type="entry name" value="RING"/>
    <property type="match status" value="1"/>
</dbReference>
<dbReference type="FunFam" id="3.30.40.10:FF:000038">
    <property type="entry name" value="E3 ubiquitin-protein ligase listerin"/>
    <property type="match status" value="1"/>
</dbReference>
<gene>
    <name evidence="17" type="ORF">GAYE_PCTG10G0413</name>
</gene>
<keyword evidence="18" id="KW-1185">Reference proteome</keyword>
<reference evidence="17 18" key="1">
    <citation type="submission" date="2022-07" db="EMBL/GenBank/DDBJ databases">
        <title>Genome-wide signatures of adaptation to extreme environments.</title>
        <authorList>
            <person name="Cho C.H."/>
            <person name="Yoon H.S."/>
        </authorList>
    </citation>
    <scope>NUCLEOTIDE SEQUENCE [LARGE SCALE GENOMIC DNA]</scope>
    <source>
        <strain evidence="17 18">108.79 E11</strain>
    </source>
</reference>
<sequence length="1596" mass="183030">MKGKRGKRPSSSAHAASLLPHNVLQTNFTSLSEATEHISRLGIAEIDADVNSSAQTPWVEEGLQCIRYLWKKDANTRQKKLVELKNIILSVDSSETSKKKNGRELVEAFSRVVERLLLWEREPRVRINALEVIDAMFEKFRDGTTPFLDKIIPALLALRVDSQRDVSRKARHVYFSHFNTEAKRKKLISHTAESIGMFFKQNSKGITEQQGIDRNASNEAALVALRCLYSALEDLEVVDLGDFPLETLLEKLVDVSTLRNFLANSKNSEWTWALYDLLTVCFRLAEKVPDGDFAVNITSSSFIHLVLQTVFDGKLESLSGKGVGVIRSLLQLHCKKHILDFKEISKIENWIHRTVLNNNRTLFTCIRQLPVLFEVLMKVVDESNVECILEVIELRLKECLDTSDKQQEANISSLVSLYLDCVRFRGIKWKMSSDMQSDDQQLLTHLKTFWKLTLSCKFSSQALFADSVLRQLCDIACDSCVGALFKTSLRSFIMDYNVITVEEESLITQMDKLERIGVFLYHNCTQSRTLILDIFWEFMESSSKGNLLLELRMLKLFCILNDNTYCDFLEKQLELFLSNATILEDKRLSCMLVTCIQHYLSSADSNLVAVRCRKFLSHCSFSFFSLLFVSLMTTLPSSFIFHLSQDVEFREKVLSTLRNLVKQRAFSRADEKEFLRTFLTVWMEYDCPFSEPHLLLETLLENVEIFKSDVELTRKCLLLLVKDASEQHEMAEVWVLVIFEYLSVLKDCFFDCIWNRLETRWSSDARNRFNSQLCLKWMLLWEKTLDEEDIVNFARLYRASFTSTQFSPDTLKDMCSFLVELKEALSEDNRLRRNEILLFIRKLLSPQVLKVFSYVGVERLGEFLGCVLSCVESEAFQDLFVSLRQFFELVSHDELEDIVFHIFKSACERLDVEVEDMSPLHSLQETIASTLEILSSSSNKNGRKISFGLIEKEAFLLDDFSFFVLVHISSLNIETYQSELLQLTLESLLKELVLLYNSDDPNSILVRPESSKARLRTVLLCKRIILSNPQALRDQWAHYAVDIVRGLKQVEMNRSQQHENTLDFFWNRAELGYIFHAMDGLFSFALGREEILCDANLVGFVRNIAEGALEEMHNLLVASETVDFDYFVVSCASCSLLLQLDSLQTSTTGNIPECDMQLPDKFYLYALESLLHVFIHEPSLQMESRIISVAKLARKYSSLNEDLSLSLQCYNLLRSLNQELRLTGYSLLAGLDPRYLVADICHSEDETISGFIEETEKLLAFPLDTSWLGEVDETLKTAIVSSEFLGSQTSQLLGYLLTWVLLLNYKSRGNPEFNRILSEYLREHFYLFNDFISFVAEWSVFGATNVSKELQKVAADSASASCTEMELNVSELLLQPVYEIRTWLSSCAKTFGFCLAQLPALSRRWYNDSLSNDRRVKVESFVRRHIASRIIEKEFGLLQLSEVAQGSAGSLQLKPVTVTREVTAIYSFTDTRIEIVLKLPEDFPLSLVTVEAKTSIAMPESKWRKTVLAMSSLLAMKDGNLRDAIDLWRRNLDKQFEGVEECPICYSILHISNGTLPRLECVTCKHKFHAACLYKWLQSSATSSCPICRTAGRFFK</sequence>
<evidence type="ECO:0000256" key="7">
    <source>
        <dbReference type="ARBA" id="ARBA00022490"/>
    </source>
</evidence>
<dbReference type="Pfam" id="PF22999">
    <property type="entry name" value="LTN1_E3_ligase_6th"/>
    <property type="match status" value="1"/>
</dbReference>
<evidence type="ECO:0000256" key="4">
    <source>
        <dbReference type="ARBA" id="ARBA00007997"/>
    </source>
</evidence>
<dbReference type="InterPro" id="IPR039795">
    <property type="entry name" value="LTN1/Rkr1"/>
</dbReference>
<comment type="caution">
    <text evidence="17">The sequence shown here is derived from an EMBL/GenBank/DDBJ whole genome shotgun (WGS) entry which is preliminary data.</text>
</comment>
<evidence type="ECO:0000256" key="8">
    <source>
        <dbReference type="ARBA" id="ARBA00022679"/>
    </source>
</evidence>
<dbReference type="SUPFAM" id="SSF57850">
    <property type="entry name" value="RING/U-box"/>
    <property type="match status" value="1"/>
</dbReference>
<keyword evidence="7" id="KW-0963">Cytoplasm</keyword>
<dbReference type="GO" id="GO:0005829">
    <property type="term" value="C:cytosol"/>
    <property type="evidence" value="ECO:0007669"/>
    <property type="project" value="UniProtKB-SubCell"/>
</dbReference>
<dbReference type="GO" id="GO:0043023">
    <property type="term" value="F:ribosomal large subunit binding"/>
    <property type="evidence" value="ECO:0007669"/>
    <property type="project" value="TreeGrafter"/>
</dbReference>
<dbReference type="InterPro" id="IPR054476">
    <property type="entry name" value="Ltn1_N"/>
</dbReference>
<dbReference type="GO" id="GO:0061630">
    <property type="term" value="F:ubiquitin protein ligase activity"/>
    <property type="evidence" value="ECO:0007669"/>
    <property type="project" value="UniProtKB-UniRule"/>
</dbReference>
<dbReference type="InterPro" id="IPR054477">
    <property type="entry name" value="LTN1_E3_ligase_6th"/>
</dbReference>
<dbReference type="InterPro" id="IPR011989">
    <property type="entry name" value="ARM-like"/>
</dbReference>
<keyword evidence="11 14" id="KW-0863">Zinc-finger</keyword>
<dbReference type="Gene3D" id="3.30.40.10">
    <property type="entry name" value="Zinc/RING finger domain, C3HC4 (zinc finger)"/>
    <property type="match status" value="1"/>
</dbReference>
<evidence type="ECO:0000256" key="14">
    <source>
        <dbReference type="PROSITE-ProRule" id="PRU00175"/>
    </source>
</evidence>
<evidence type="ECO:0000256" key="1">
    <source>
        <dbReference type="ARBA" id="ARBA00000900"/>
    </source>
</evidence>
<evidence type="ECO:0000256" key="11">
    <source>
        <dbReference type="ARBA" id="ARBA00022771"/>
    </source>
</evidence>